<accession>A0A6G3ZRX4</accession>
<feature type="transmembrane region" description="Helical" evidence="1">
    <location>
        <begin position="446"/>
        <end position="465"/>
    </location>
</feature>
<protein>
    <submittedName>
        <fullName evidence="2">Uncharacterized protein</fullName>
    </submittedName>
</protein>
<evidence type="ECO:0000313" key="2">
    <source>
        <dbReference type="EMBL" id="NEW04953.1"/>
    </source>
</evidence>
<comment type="caution">
    <text evidence="2">The sequence shown here is derived from an EMBL/GenBank/DDBJ whole genome shotgun (WGS) entry which is preliminary data.</text>
</comment>
<name>A0A6G3ZRX4_9BACL</name>
<feature type="transmembrane region" description="Helical" evidence="1">
    <location>
        <begin position="12"/>
        <end position="31"/>
    </location>
</feature>
<feature type="transmembrane region" description="Helical" evidence="1">
    <location>
        <begin position="485"/>
        <end position="502"/>
    </location>
</feature>
<keyword evidence="1" id="KW-0812">Transmembrane</keyword>
<feature type="transmembrane region" description="Helical" evidence="1">
    <location>
        <begin position="514"/>
        <end position="535"/>
    </location>
</feature>
<sequence>MSKKTAWKLFTYVPFVLIFLGIGTIHTLMLANEKAKPYPASYGRATALPHLAANGKAVQPIGEGAFAYRSGQSLVYVSVNEEGRQVSQTRPLPDNGSFRSYTLTKEDAVWIGADKKLFASEWKDGAWSPKQLLSEIGVSHVQAVNGANGSRLLLAYNEDNLYVGAIEGKKAISWSKLDIAGISQLQGVIEQDGSLGIVYAANQEGKVAIGYAKLEAESLRPLQLNKLKDVELTTSKLDDMSIIQEGTSLKVAYTISSNKSGKSALHLLSFPSNRPETAQDEQINLPVSKGVDSDTVLHPTFSKTPSGEGALIVSSVYEKNRRLTSQEVYKLDLKEGKLSSSERLSHFDGFAEYPILISGKGHGLAVWLAPENAGSFRVYYATDQLPYLERMNTLTAQDYRIAAETLPLLWGIGLLTALLSLKWIVLPGLYLLVLSAFWQYLYDSHAKLNFGLSLGMYFVVKVLLINDYRKPLALQVMPDFLQSTWGYLLLYLIFGVLAYAFTRIWRKGLDERNIGLELLYFVLLDGLMTNLWYSYFISPAFL</sequence>
<dbReference type="EMBL" id="JAAIKC010000001">
    <property type="protein sequence ID" value="NEW04953.1"/>
    <property type="molecule type" value="Genomic_DNA"/>
</dbReference>
<organism evidence="2">
    <name type="scientific">Paenibacillus sp. SYP-B3998</name>
    <dbReference type="NCBI Taxonomy" id="2678564"/>
    <lineage>
        <taxon>Bacteria</taxon>
        <taxon>Bacillati</taxon>
        <taxon>Bacillota</taxon>
        <taxon>Bacilli</taxon>
        <taxon>Bacillales</taxon>
        <taxon>Paenibacillaceae</taxon>
        <taxon>Paenibacillus</taxon>
    </lineage>
</organism>
<evidence type="ECO:0000256" key="1">
    <source>
        <dbReference type="SAM" id="Phobius"/>
    </source>
</evidence>
<keyword evidence="1" id="KW-0472">Membrane</keyword>
<proteinExistence type="predicted"/>
<dbReference type="RefSeq" id="WP_163940851.1">
    <property type="nucleotide sequence ID" value="NZ_JAAIKC010000001.1"/>
</dbReference>
<gene>
    <name evidence="2" type="ORF">GK047_02835</name>
</gene>
<reference evidence="2" key="1">
    <citation type="submission" date="2020-02" db="EMBL/GenBank/DDBJ databases">
        <authorList>
            <person name="Shen X.-R."/>
            <person name="Zhang Y.-X."/>
        </authorList>
    </citation>
    <scope>NUCLEOTIDE SEQUENCE</scope>
    <source>
        <strain evidence="2">SYP-B3998</strain>
    </source>
</reference>
<keyword evidence="1" id="KW-1133">Transmembrane helix</keyword>
<dbReference type="AlphaFoldDB" id="A0A6G3ZRX4"/>
<feature type="transmembrane region" description="Helical" evidence="1">
    <location>
        <begin position="408"/>
        <end position="434"/>
    </location>
</feature>